<name>A0ABX9U5Y5_9GAMM</name>
<keyword evidence="1" id="KW-0472">Membrane</keyword>
<dbReference type="EMBL" id="RCHE01000027">
    <property type="protein sequence ID" value="RLL43001.1"/>
    <property type="molecule type" value="Genomic_DNA"/>
</dbReference>
<dbReference type="Proteomes" id="UP000273105">
    <property type="component" value="Unassembled WGS sequence"/>
</dbReference>
<protein>
    <submittedName>
        <fullName evidence="2">Pmp3 family protein</fullName>
    </submittedName>
</protein>
<keyword evidence="1" id="KW-1133">Transmembrane helix</keyword>
<dbReference type="RefSeq" id="WP_121532646.1">
    <property type="nucleotide sequence ID" value="NZ_RCHE01000027.1"/>
</dbReference>
<evidence type="ECO:0000256" key="1">
    <source>
        <dbReference type="SAM" id="Phobius"/>
    </source>
</evidence>
<evidence type="ECO:0000313" key="2">
    <source>
        <dbReference type="EMBL" id="RLL43001.1"/>
    </source>
</evidence>
<evidence type="ECO:0000313" key="3">
    <source>
        <dbReference type="Proteomes" id="UP000273105"/>
    </source>
</evidence>
<proteinExistence type="predicted"/>
<sequence>MANKCISCNNCGHTGWSKNRGNFLITIVLAIFFFVPAIIYEIWRRTGLGVCENCGSDLVLPSNACTTNKPSDVGDLIVLGVLGIVGGIVVMILYALADSAINAYKNRNTPEPQLSQRDLEGNCLRSGMSYYQKQGEYPILKDGKTLALDKIQSDCKGSKDGKYKAP</sequence>
<comment type="caution">
    <text evidence="2">The sequence shown here is derived from an EMBL/GenBank/DDBJ whole genome shotgun (WGS) entry which is preliminary data.</text>
</comment>
<feature type="transmembrane region" description="Helical" evidence="1">
    <location>
        <begin position="23"/>
        <end position="43"/>
    </location>
</feature>
<feature type="transmembrane region" description="Helical" evidence="1">
    <location>
        <begin position="76"/>
        <end position="97"/>
    </location>
</feature>
<keyword evidence="1" id="KW-0812">Transmembrane</keyword>
<keyword evidence="3" id="KW-1185">Reference proteome</keyword>
<gene>
    <name evidence="2" type="ORF">D9K79_11580</name>
</gene>
<reference evidence="2 3" key="1">
    <citation type="submission" date="2018-09" db="EMBL/GenBank/DDBJ databases">
        <title>The draft genome of Acinetobacter sp. strains.</title>
        <authorList>
            <person name="Qin J."/>
            <person name="Feng Y."/>
            <person name="Zong Z."/>
        </authorList>
    </citation>
    <scope>NUCLEOTIDE SEQUENCE [LARGE SCALE GENOMIC DNA]</scope>
    <source>
        <strain evidence="2 3">WCHAc060001</strain>
    </source>
</reference>
<accession>A0ABX9U5Y5</accession>
<organism evidence="2 3">
    <name type="scientific">Acinetobacter cumulans</name>
    <dbReference type="NCBI Taxonomy" id="2136182"/>
    <lineage>
        <taxon>Bacteria</taxon>
        <taxon>Pseudomonadati</taxon>
        <taxon>Pseudomonadota</taxon>
        <taxon>Gammaproteobacteria</taxon>
        <taxon>Moraxellales</taxon>
        <taxon>Moraxellaceae</taxon>
        <taxon>Acinetobacter</taxon>
    </lineage>
</organism>